<dbReference type="eggNOG" id="COG0544">
    <property type="taxonomic scope" value="Bacteria"/>
</dbReference>
<dbReference type="HAMAP" id="MF_00303">
    <property type="entry name" value="Trigger_factor_Tig"/>
    <property type="match status" value="1"/>
</dbReference>
<dbReference type="OrthoDB" id="9767721at2"/>
<name>D6SNY6_9BACT</name>
<dbReference type="GO" id="GO:0003755">
    <property type="term" value="F:peptidyl-prolyl cis-trans isomerase activity"/>
    <property type="evidence" value="ECO:0007669"/>
    <property type="project" value="UniProtKB-UniRule"/>
</dbReference>
<evidence type="ECO:0000256" key="10">
    <source>
        <dbReference type="HAMAP-Rule" id="MF_00303"/>
    </source>
</evidence>
<evidence type="ECO:0000256" key="3">
    <source>
        <dbReference type="ARBA" id="ARBA00013194"/>
    </source>
</evidence>
<evidence type="ECO:0000259" key="13">
    <source>
        <dbReference type="Pfam" id="PF05698"/>
    </source>
</evidence>
<feature type="domain" description="PPIase FKBP-type" evidence="11">
    <location>
        <begin position="158"/>
        <end position="231"/>
    </location>
</feature>
<evidence type="ECO:0000256" key="8">
    <source>
        <dbReference type="ARBA" id="ARBA00023235"/>
    </source>
</evidence>
<dbReference type="InterPro" id="IPR008881">
    <property type="entry name" value="Trigger_fac_ribosome-bd_bac"/>
</dbReference>
<dbReference type="PANTHER" id="PTHR30560:SF3">
    <property type="entry name" value="TRIGGER FACTOR-LIKE PROTEIN TIG, CHLOROPLASTIC"/>
    <property type="match status" value="1"/>
</dbReference>
<evidence type="ECO:0000256" key="7">
    <source>
        <dbReference type="ARBA" id="ARBA00023186"/>
    </source>
</evidence>
<keyword evidence="5 10" id="KW-0963">Cytoplasm</keyword>
<evidence type="ECO:0000256" key="1">
    <source>
        <dbReference type="ARBA" id="ARBA00000971"/>
    </source>
</evidence>
<evidence type="ECO:0000256" key="4">
    <source>
        <dbReference type="ARBA" id="ARBA00016902"/>
    </source>
</evidence>
<sequence>MEYTVEDISPVKKKINIQVPTEEVHAALSAATAMYSRDVELKGFRKGKVPASVVEGRFKKQIYNEATTDLINVHINQIMSEMKFNPLSRIDVDAGLLEREKDFNYSVSFEVAPEFELPPYKGITIEEEEVLVNAEEVDQVINRIRNNMAELVVIDEERPPRDNEAVVIDFEAFDNGKPIEGVKADNFQMTLGEGGALPEFEELIKELKPGETGSREIPLPDDFLNEELAGRPVLMQVTLHSIKEKKLPDVDDELAQKAGGFDSVEKLREVIEQSYKSTRKELHKSSAQKKALDELKARVEFELPESLVQGRIQQKISDLQSQMEKKGKSLDSLGKSREELEEQFRPEAEDMAKSQLFLLAVARAEGLDVSEDEMDAYIQKQAQSGGQDPAQLKKFYQDNNLMFALKDSLLADKAMDFIYENAQVNLIPPQESEEGGQETASK</sequence>
<dbReference type="GO" id="GO:0005737">
    <property type="term" value="C:cytoplasm"/>
    <property type="evidence" value="ECO:0007669"/>
    <property type="project" value="UniProtKB-SubCell"/>
</dbReference>
<keyword evidence="10" id="KW-0131">Cell cycle</keyword>
<dbReference type="Gene3D" id="3.10.50.40">
    <property type="match status" value="1"/>
</dbReference>
<keyword evidence="15" id="KW-1185">Reference proteome</keyword>
<dbReference type="InterPro" id="IPR037041">
    <property type="entry name" value="Trigger_fac_C_sf"/>
</dbReference>
<dbReference type="InterPro" id="IPR008880">
    <property type="entry name" value="Trigger_fac_C"/>
</dbReference>
<dbReference type="RefSeq" id="WP_008869784.1">
    <property type="nucleotide sequence ID" value="NZ_ACJN02000002.1"/>
</dbReference>
<gene>
    <name evidence="10" type="primary">tig</name>
    <name evidence="14" type="ORF">Dthio_PD1821</name>
</gene>
<dbReference type="GO" id="GO:0015031">
    <property type="term" value="P:protein transport"/>
    <property type="evidence" value="ECO:0007669"/>
    <property type="project" value="UniProtKB-UniRule"/>
</dbReference>
<evidence type="ECO:0000256" key="6">
    <source>
        <dbReference type="ARBA" id="ARBA00023110"/>
    </source>
</evidence>
<dbReference type="Pfam" id="PF00254">
    <property type="entry name" value="FKBP_C"/>
    <property type="match status" value="1"/>
</dbReference>
<feature type="domain" description="Trigger factor ribosome-binding bacterial" evidence="12">
    <location>
        <begin position="1"/>
        <end position="144"/>
    </location>
</feature>
<dbReference type="GO" id="GO:0043022">
    <property type="term" value="F:ribosome binding"/>
    <property type="evidence" value="ECO:0007669"/>
    <property type="project" value="TreeGrafter"/>
</dbReference>
<dbReference type="GO" id="GO:0051301">
    <property type="term" value="P:cell division"/>
    <property type="evidence" value="ECO:0007669"/>
    <property type="project" value="UniProtKB-KW"/>
</dbReference>
<evidence type="ECO:0000256" key="5">
    <source>
        <dbReference type="ARBA" id="ARBA00022490"/>
    </source>
</evidence>
<dbReference type="Pfam" id="PF05698">
    <property type="entry name" value="Trigger_C"/>
    <property type="match status" value="1"/>
</dbReference>
<dbReference type="GO" id="GO:0043335">
    <property type="term" value="P:protein unfolding"/>
    <property type="evidence" value="ECO:0007669"/>
    <property type="project" value="TreeGrafter"/>
</dbReference>
<keyword evidence="8 10" id="KW-0413">Isomerase</keyword>
<dbReference type="NCBIfam" id="TIGR00115">
    <property type="entry name" value="tig"/>
    <property type="match status" value="1"/>
</dbReference>
<dbReference type="InterPro" id="IPR027304">
    <property type="entry name" value="Trigger_fact/SurA_dom_sf"/>
</dbReference>
<dbReference type="SUPFAM" id="SSF109998">
    <property type="entry name" value="Triger factor/SurA peptide-binding domain-like"/>
    <property type="match status" value="1"/>
</dbReference>
<accession>D6SNY6</accession>
<protein>
    <recommendedName>
        <fullName evidence="4 10">Trigger factor</fullName>
        <shortName evidence="10">TF</shortName>
        <ecNumber evidence="3 10">5.2.1.8</ecNumber>
    </recommendedName>
    <alternativeName>
        <fullName evidence="9 10">PPIase</fullName>
    </alternativeName>
</protein>
<dbReference type="PANTHER" id="PTHR30560">
    <property type="entry name" value="TRIGGER FACTOR CHAPERONE AND PEPTIDYL-PROLYL CIS/TRANS ISOMERASE"/>
    <property type="match status" value="1"/>
</dbReference>
<keyword evidence="6 10" id="KW-0697">Rotamase</keyword>
<organism evidence="14 15">
    <name type="scientific">Desulfonatronospira thiodismutans ASO3-1</name>
    <dbReference type="NCBI Taxonomy" id="555779"/>
    <lineage>
        <taxon>Bacteria</taxon>
        <taxon>Pseudomonadati</taxon>
        <taxon>Thermodesulfobacteriota</taxon>
        <taxon>Desulfovibrionia</taxon>
        <taxon>Desulfovibrionales</taxon>
        <taxon>Desulfonatronovibrionaceae</taxon>
        <taxon>Desulfonatronospira</taxon>
    </lineage>
</organism>
<keyword evidence="7 10" id="KW-0143">Chaperone</keyword>
<evidence type="ECO:0000259" key="11">
    <source>
        <dbReference type="Pfam" id="PF00254"/>
    </source>
</evidence>
<dbReference type="PIRSF" id="PIRSF003095">
    <property type="entry name" value="Trigger_factor"/>
    <property type="match status" value="1"/>
</dbReference>
<reference evidence="14" key="1">
    <citation type="submission" date="2010-05" db="EMBL/GenBank/DDBJ databases">
        <title>The draft genome of Desulfonatronospira thiodismutans ASO3-1.</title>
        <authorList>
            <consortium name="US DOE Joint Genome Institute (JGI-PGF)"/>
            <person name="Lucas S."/>
            <person name="Copeland A."/>
            <person name="Lapidus A."/>
            <person name="Cheng J.-F."/>
            <person name="Bruce D."/>
            <person name="Goodwin L."/>
            <person name="Pitluck S."/>
            <person name="Chertkov O."/>
            <person name="Brettin T."/>
            <person name="Detter J.C."/>
            <person name="Han C."/>
            <person name="Land M.L."/>
            <person name="Hauser L."/>
            <person name="Kyrpides N."/>
            <person name="Mikhailova N."/>
            <person name="Muyzer G."/>
            <person name="Woyke T."/>
        </authorList>
    </citation>
    <scope>NUCLEOTIDE SEQUENCE [LARGE SCALE GENOMIC DNA]</scope>
    <source>
        <strain evidence="14">ASO3-1</strain>
    </source>
</reference>
<dbReference type="EMBL" id="ACJN02000002">
    <property type="protein sequence ID" value="EFI34462.1"/>
    <property type="molecule type" value="Genomic_DNA"/>
</dbReference>
<proteinExistence type="inferred from homology"/>
<dbReference type="InterPro" id="IPR036611">
    <property type="entry name" value="Trigger_fac_ribosome-bd_sf"/>
</dbReference>
<dbReference type="Gene3D" id="1.10.3120.10">
    <property type="entry name" value="Trigger factor, C-terminal domain"/>
    <property type="match status" value="1"/>
</dbReference>
<dbReference type="InterPro" id="IPR046357">
    <property type="entry name" value="PPIase_dom_sf"/>
</dbReference>
<keyword evidence="10" id="KW-0132">Cell division</keyword>
<dbReference type="SUPFAM" id="SSF102735">
    <property type="entry name" value="Trigger factor ribosome-binding domain"/>
    <property type="match status" value="1"/>
</dbReference>
<dbReference type="Gene3D" id="3.30.70.1050">
    <property type="entry name" value="Trigger factor ribosome-binding domain"/>
    <property type="match status" value="1"/>
</dbReference>
<evidence type="ECO:0000313" key="14">
    <source>
        <dbReference type="EMBL" id="EFI34462.1"/>
    </source>
</evidence>
<feature type="domain" description="Trigger factor C-terminal" evidence="13">
    <location>
        <begin position="263"/>
        <end position="419"/>
    </location>
</feature>
<comment type="catalytic activity">
    <reaction evidence="1 10">
        <text>[protein]-peptidylproline (omega=180) = [protein]-peptidylproline (omega=0)</text>
        <dbReference type="Rhea" id="RHEA:16237"/>
        <dbReference type="Rhea" id="RHEA-COMP:10747"/>
        <dbReference type="Rhea" id="RHEA-COMP:10748"/>
        <dbReference type="ChEBI" id="CHEBI:83833"/>
        <dbReference type="ChEBI" id="CHEBI:83834"/>
        <dbReference type="EC" id="5.2.1.8"/>
    </reaction>
</comment>
<dbReference type="Pfam" id="PF05697">
    <property type="entry name" value="Trigger_N"/>
    <property type="match status" value="1"/>
</dbReference>
<evidence type="ECO:0000259" key="12">
    <source>
        <dbReference type="Pfam" id="PF05697"/>
    </source>
</evidence>
<comment type="domain">
    <text evidence="10">Consists of 3 domains; the N-terminus binds the ribosome, the middle domain has PPIase activity, while the C-terminus has intrinsic chaperone activity on its own.</text>
</comment>
<evidence type="ECO:0000256" key="9">
    <source>
        <dbReference type="ARBA" id="ARBA00029986"/>
    </source>
</evidence>
<dbReference type="EC" id="5.2.1.8" evidence="3 10"/>
<dbReference type="InterPro" id="IPR001179">
    <property type="entry name" value="PPIase_FKBP_dom"/>
</dbReference>
<dbReference type="InterPro" id="IPR005215">
    <property type="entry name" value="Trig_fac"/>
</dbReference>
<comment type="subcellular location">
    <subcellularLocation>
        <location evidence="10">Cytoplasm</location>
    </subcellularLocation>
    <text evidence="10">About half TF is bound to the ribosome near the polypeptide exit tunnel while the other half is free in the cytoplasm.</text>
</comment>
<comment type="similarity">
    <text evidence="2 10">Belongs to the FKBP-type PPIase family. Tig subfamily.</text>
</comment>
<dbReference type="Proteomes" id="UP000005496">
    <property type="component" value="Unassembled WGS sequence"/>
</dbReference>
<evidence type="ECO:0000313" key="15">
    <source>
        <dbReference type="Proteomes" id="UP000005496"/>
    </source>
</evidence>
<evidence type="ECO:0000256" key="2">
    <source>
        <dbReference type="ARBA" id="ARBA00005464"/>
    </source>
</evidence>
<dbReference type="AlphaFoldDB" id="D6SNY6"/>
<dbReference type="GO" id="GO:0044183">
    <property type="term" value="F:protein folding chaperone"/>
    <property type="evidence" value="ECO:0007669"/>
    <property type="project" value="TreeGrafter"/>
</dbReference>
<comment type="caution">
    <text evidence="14">The sequence shown here is derived from an EMBL/GenBank/DDBJ whole genome shotgun (WGS) entry which is preliminary data.</text>
</comment>
<dbReference type="SUPFAM" id="SSF54534">
    <property type="entry name" value="FKBP-like"/>
    <property type="match status" value="1"/>
</dbReference>
<dbReference type="GO" id="GO:0051083">
    <property type="term" value="P:'de novo' cotranslational protein folding"/>
    <property type="evidence" value="ECO:0007669"/>
    <property type="project" value="TreeGrafter"/>
</dbReference>
<comment type="function">
    <text evidence="10">Involved in protein export. Acts as a chaperone by maintaining the newly synthesized protein in an open conformation. Functions as a peptidyl-prolyl cis-trans isomerase.</text>
</comment>